<dbReference type="SUPFAM" id="SSF53474">
    <property type="entry name" value="alpha/beta-Hydrolases"/>
    <property type="match status" value="1"/>
</dbReference>
<sequence>MTIALDLEEAIRIGREAIDATPSDHPEPAMFLNNVGNRLGDRYARTGAMADLEGAIRVTREAIDATPLHHPDRATLLNNLGIRLGDRYSRTAEIADLEEAIQVGREAIDATPSDHPDRARFLNNLGVRLGDRYSRNGAMADLEEAIRVGREAIDAAPLDHPDRAMFLHNIGVRLGDRFSRNGAIADLEEAIRLTREAIDATPLHHPGRARWLNSLGNHLANRYSRTTEMADLEEAIQVGQEAIDAAPLDHPDRARFLNNLGIGLGDRYSRTGAMADLEEAIRVTREAIDATPLHHPDRATLLNNLGNHLGDRYSRTAEMADLEEAIHMIRAAIDATPLYHPNRAGFLINLGNHLGRRYSRTAEMADLEEAIQVGREAIDATPVDHPNRAGWLNNLGNCLGRRYSRNGAMADLEEAIQVGREVINATPVDHPDRATFLNNLGVRLGDRYSRNGAMADLEEAIRVGREAIDATPVDHPNRARFLNNLGNRLGRRYSRNGAMADLEEAIRLTREAIEATPLHHPDRATLLNNLGIRLGDRYLRNAEMADLEEAIRLTREAIEATPLDHPDRAGWLSNLGNHLGDRYSRNAEMADLEEAIRLIREAIDATPLYHPNRAGFLINLGNHLGRRYSRTAEMADLEEAIQVGREAIDATPVDHPNRARFLNNLGVRLGRRYSRNGAMADLEEAIQVGREVINATPVDHPDRARFLNNLGVRLGDRYSRNGAMADLEEAIRVGREAIDAAPLDHPDRAMFLINLGVRLGDRHSRTSAMADLEEGKERFVAALRQSASAVSMRVAAGRHLLTSPAILQDRQAYAIAKTTIDLIPLLTPRSLQNSDKRHLLSAAVGLSSDATAIALHANRGPAAAIELLETGRGVIAGALFEQSDLAALEREHPDLVRSFIDLRDQLDAPASARSLAAERPTLAAETEGDRRRDAGPQLTTLLETIRSKSGFERFLLSASEADMLEAARHGPIVVLNVSSYRCDALVIEQSGIRLLELPHLSREALNDHVRELRTLDTLGWLWDAIVCPILNALGFTGPPSDSQWPQVWWVPTGPLTRFPLHAAGHHLRRTGETAVDRVVSSYASSVKAIIQSRRRPQHAPEAGGSRNAVVVAMQNTPKQEPLKHASDEVDAVVAVCESVGLPHTRPRPCKADVSSALEACKMFHFAGHGSTHPTEPLESQLLLDDWDRKPFTVASLLETNLTSKPPFLAYLSACGTGQILDEGSVDESIHLANACQLAGFRHVVGTLWSVNDRLCVDMARMTYEFLRDEGIRDETRPSVTTSRELAVSGDSLLPGCWIKENPFRAQVSRSSGTGDVPSAGVSAVCGSASPPAVAAVPPPEVGLNAGPGLDATLTHRTYQYARLLVEIHIDFRWGRSGVVVMVFHVGFLTLPGCGAWSRCSRCRVSRLDGLSANLNMVHLGFRMSPMAQAPGPLLYGRHAPTGQQLPVNDGQVADTTPPLWPKPFDEAVEAVRIIQSSHSTSRVVLWGWSAGGHLAALVATASTVTVDLLILAYPVIVMELPIGHPGSRSNALGPDPSAQLCRELSAHTRVTGITPPTFIMHTSNDKDVPVENSFLFAEAMAEHDRPVELLILEHGGHGIRLSPSWKSVVMQFLNDFASGMSITMKKIDIQGMRKCKRFAARNFEFQPSVVRVKSSIEII</sequence>
<evidence type="ECO:0000259" key="3">
    <source>
        <dbReference type="Pfam" id="PF12770"/>
    </source>
</evidence>
<organism evidence="4 5">
    <name type="scientific">Microdochium trichocladiopsis</name>
    <dbReference type="NCBI Taxonomy" id="1682393"/>
    <lineage>
        <taxon>Eukaryota</taxon>
        <taxon>Fungi</taxon>
        <taxon>Dikarya</taxon>
        <taxon>Ascomycota</taxon>
        <taxon>Pezizomycotina</taxon>
        <taxon>Sordariomycetes</taxon>
        <taxon>Xylariomycetidae</taxon>
        <taxon>Xylariales</taxon>
        <taxon>Microdochiaceae</taxon>
        <taxon>Microdochium</taxon>
    </lineage>
</organism>
<dbReference type="InterPro" id="IPR029058">
    <property type="entry name" value="AB_hydrolase_fold"/>
</dbReference>
<evidence type="ECO:0000313" key="4">
    <source>
        <dbReference type="EMBL" id="KAH7016297.1"/>
    </source>
</evidence>
<dbReference type="RefSeq" id="XP_046005921.1">
    <property type="nucleotide sequence ID" value="XM_046157402.1"/>
</dbReference>
<dbReference type="Proteomes" id="UP000756346">
    <property type="component" value="Unassembled WGS sequence"/>
</dbReference>
<dbReference type="Gene3D" id="1.20.120.660">
    <property type="entry name" value="IL-4 antagonist (De novo design) like domain"/>
    <property type="match status" value="1"/>
</dbReference>
<reference evidence="4" key="1">
    <citation type="journal article" date="2021" name="Nat. Commun.">
        <title>Genetic determinants of endophytism in the Arabidopsis root mycobiome.</title>
        <authorList>
            <person name="Mesny F."/>
            <person name="Miyauchi S."/>
            <person name="Thiergart T."/>
            <person name="Pickel B."/>
            <person name="Atanasova L."/>
            <person name="Karlsson M."/>
            <person name="Huettel B."/>
            <person name="Barry K.W."/>
            <person name="Haridas S."/>
            <person name="Chen C."/>
            <person name="Bauer D."/>
            <person name="Andreopoulos W."/>
            <person name="Pangilinan J."/>
            <person name="LaButti K."/>
            <person name="Riley R."/>
            <person name="Lipzen A."/>
            <person name="Clum A."/>
            <person name="Drula E."/>
            <person name="Henrissat B."/>
            <person name="Kohler A."/>
            <person name="Grigoriev I.V."/>
            <person name="Martin F.M."/>
            <person name="Hacquard S."/>
        </authorList>
    </citation>
    <scope>NUCLEOTIDE SEQUENCE</scope>
    <source>
        <strain evidence="4">MPI-CAGE-CH-0230</strain>
    </source>
</reference>
<proteinExistence type="predicted"/>
<keyword evidence="5" id="KW-1185">Reference proteome</keyword>
<feature type="domain" description="Peptidase S9 prolyl oligopeptidase catalytic" evidence="2">
    <location>
        <begin position="1464"/>
        <end position="1602"/>
    </location>
</feature>
<dbReference type="InterPro" id="IPR012344">
    <property type="entry name" value="Matrix_HIV/RSV_N"/>
</dbReference>
<evidence type="ECO:0000313" key="5">
    <source>
        <dbReference type="Proteomes" id="UP000756346"/>
    </source>
</evidence>
<evidence type="ECO:0000256" key="1">
    <source>
        <dbReference type="SAM" id="MobiDB-lite"/>
    </source>
</evidence>
<dbReference type="Pfam" id="PF13374">
    <property type="entry name" value="TPR_10"/>
    <property type="match status" value="11"/>
</dbReference>
<dbReference type="GeneID" id="70186948"/>
<dbReference type="Gene3D" id="1.10.150.90">
    <property type="entry name" value="Immunodeficiency lentiviruses, gag gene matrix protein p17"/>
    <property type="match status" value="1"/>
</dbReference>
<dbReference type="InterPro" id="IPR024983">
    <property type="entry name" value="CHAT_dom"/>
</dbReference>
<dbReference type="PANTHER" id="PTHR19959:SF119">
    <property type="entry name" value="FUNGAL LIPASE-LIKE DOMAIN-CONTAINING PROTEIN"/>
    <property type="match status" value="1"/>
</dbReference>
<dbReference type="InterPro" id="IPR011990">
    <property type="entry name" value="TPR-like_helical_dom_sf"/>
</dbReference>
<feature type="region of interest" description="Disordered" evidence="1">
    <location>
        <begin position="911"/>
        <end position="932"/>
    </location>
</feature>
<gene>
    <name evidence="4" type="ORF">B0I36DRAFT_355111</name>
</gene>
<dbReference type="OrthoDB" id="9991317at2759"/>
<dbReference type="Gene3D" id="1.25.40.10">
    <property type="entry name" value="Tetratricopeptide repeat domain"/>
    <property type="match status" value="4"/>
</dbReference>
<dbReference type="InterPro" id="IPR001375">
    <property type="entry name" value="Peptidase_S9_cat"/>
</dbReference>
<feature type="domain" description="CHAT" evidence="3">
    <location>
        <begin position="1017"/>
        <end position="1273"/>
    </location>
</feature>
<accession>A0A9P9BGQ6</accession>
<dbReference type="GO" id="GO:0006508">
    <property type="term" value="P:proteolysis"/>
    <property type="evidence" value="ECO:0007669"/>
    <property type="project" value="InterPro"/>
</dbReference>
<dbReference type="Gene3D" id="3.40.50.1820">
    <property type="entry name" value="alpha/beta hydrolase"/>
    <property type="match status" value="1"/>
</dbReference>
<dbReference type="EMBL" id="JAGTJQ010000012">
    <property type="protein sequence ID" value="KAH7016297.1"/>
    <property type="molecule type" value="Genomic_DNA"/>
</dbReference>
<dbReference type="Pfam" id="PF00326">
    <property type="entry name" value="Peptidase_S9"/>
    <property type="match status" value="1"/>
</dbReference>
<comment type="caution">
    <text evidence="4">The sequence shown here is derived from an EMBL/GenBank/DDBJ whole genome shotgun (WGS) entry which is preliminary data.</text>
</comment>
<dbReference type="PANTHER" id="PTHR19959">
    <property type="entry name" value="KINESIN LIGHT CHAIN"/>
    <property type="match status" value="1"/>
</dbReference>
<name>A0A9P9BGQ6_9PEZI</name>
<dbReference type="Pfam" id="PF12770">
    <property type="entry name" value="CHAT"/>
    <property type="match status" value="1"/>
</dbReference>
<dbReference type="SUPFAM" id="SSF48452">
    <property type="entry name" value="TPR-like"/>
    <property type="match status" value="5"/>
</dbReference>
<evidence type="ECO:0000259" key="2">
    <source>
        <dbReference type="Pfam" id="PF00326"/>
    </source>
</evidence>
<protein>
    <submittedName>
        <fullName evidence="4">CHAT domain-containing protein</fullName>
    </submittedName>
</protein>
<dbReference type="GO" id="GO:0008236">
    <property type="term" value="F:serine-type peptidase activity"/>
    <property type="evidence" value="ECO:0007669"/>
    <property type="project" value="InterPro"/>
</dbReference>